<evidence type="ECO:0000313" key="3">
    <source>
        <dbReference type="Proteomes" id="UP000198919"/>
    </source>
</evidence>
<dbReference type="InterPro" id="IPR007435">
    <property type="entry name" value="DUF484"/>
</dbReference>
<dbReference type="STRING" id="351675.SAMN05421680_103305"/>
<dbReference type="Proteomes" id="UP000224607">
    <property type="component" value="Unassembled WGS sequence"/>
</dbReference>
<accession>A0A1I3L6G6</accession>
<reference evidence="2" key="2">
    <citation type="submission" date="2016-10" db="EMBL/GenBank/DDBJ databases">
        <authorList>
            <person name="de Groot N.N."/>
        </authorList>
    </citation>
    <scope>NUCLEOTIDE SEQUENCE [LARGE SCALE GENOMIC DNA]</scope>
    <source>
        <strain evidence="2">DSM 17908</strain>
    </source>
</reference>
<reference evidence="3" key="1">
    <citation type="submission" date="2016-10" db="EMBL/GenBank/DDBJ databases">
        <authorList>
            <person name="Varghese N."/>
            <person name="Submissions S."/>
        </authorList>
    </citation>
    <scope>NUCLEOTIDE SEQUENCE [LARGE SCALE GENOMIC DNA]</scope>
    <source>
        <strain evidence="3">DSM 17908</strain>
    </source>
</reference>
<dbReference type="PANTHER" id="PTHR38765:SF1">
    <property type="entry name" value="DUF484 DOMAIN-CONTAINING PROTEIN"/>
    <property type="match status" value="1"/>
</dbReference>
<organism evidence="2 3">
    <name type="scientific">Xenorhabdus mauleonii</name>
    <dbReference type="NCBI Taxonomy" id="351675"/>
    <lineage>
        <taxon>Bacteria</taxon>
        <taxon>Pseudomonadati</taxon>
        <taxon>Pseudomonadota</taxon>
        <taxon>Gammaproteobacteria</taxon>
        <taxon>Enterobacterales</taxon>
        <taxon>Morganellaceae</taxon>
        <taxon>Xenorhabdus</taxon>
    </lineage>
</organism>
<evidence type="ECO:0000313" key="1">
    <source>
        <dbReference type="EMBL" id="PHM44559.1"/>
    </source>
</evidence>
<dbReference type="EMBL" id="NITY01000005">
    <property type="protein sequence ID" value="PHM44559.1"/>
    <property type="molecule type" value="Genomic_DNA"/>
</dbReference>
<proteinExistence type="predicted"/>
<dbReference type="NCBIfam" id="NF008203">
    <property type="entry name" value="PRK10963.1"/>
    <property type="match status" value="1"/>
</dbReference>
<evidence type="ECO:0000313" key="4">
    <source>
        <dbReference type="Proteomes" id="UP000224607"/>
    </source>
</evidence>
<reference evidence="1 4" key="3">
    <citation type="journal article" date="2017" name="Nat. Microbiol.">
        <title>Natural product diversity associated with the nematode symbionts Photorhabdus and Xenorhabdus.</title>
        <authorList>
            <person name="Tobias N.J."/>
            <person name="Wolff H."/>
            <person name="Djahanschiri B."/>
            <person name="Grundmann F."/>
            <person name="Kronenwerth M."/>
            <person name="Shi Y.M."/>
            <person name="Simonyi S."/>
            <person name="Grun P."/>
            <person name="Shapiro-Ilan D."/>
            <person name="Pidot S.J."/>
            <person name="Stinear T.P."/>
            <person name="Ebersberger I."/>
            <person name="Bode H.B."/>
        </authorList>
    </citation>
    <scope>NUCLEOTIDE SEQUENCE [LARGE SCALE GENOMIC DNA]</scope>
    <source>
        <strain evidence="1 4">DSM 17908</strain>
    </source>
</reference>
<dbReference type="InterPro" id="IPR029016">
    <property type="entry name" value="GAF-like_dom_sf"/>
</dbReference>
<dbReference type="AlphaFoldDB" id="A0A1I3L6G6"/>
<protein>
    <recommendedName>
        <fullName evidence="5">DUF484 family protein</fullName>
    </recommendedName>
</protein>
<keyword evidence="4" id="KW-1185">Reference proteome</keyword>
<dbReference type="PANTHER" id="PTHR38765">
    <property type="entry name" value="DUF484 DOMAIN-CONTAINING PROTEIN"/>
    <property type="match status" value="1"/>
</dbReference>
<dbReference type="EMBL" id="FORG01000003">
    <property type="protein sequence ID" value="SFI80106.1"/>
    <property type="molecule type" value="Genomic_DNA"/>
</dbReference>
<gene>
    <name evidence="2" type="ORF">SAMN05421680_103305</name>
    <name evidence="1" type="ORF">Xmau_01719</name>
</gene>
<name>A0A1I3L6G6_9GAMM</name>
<evidence type="ECO:0008006" key="5">
    <source>
        <dbReference type="Google" id="ProtNLM"/>
    </source>
</evidence>
<dbReference type="Gene3D" id="3.30.450.40">
    <property type="match status" value="1"/>
</dbReference>
<evidence type="ECO:0000313" key="2">
    <source>
        <dbReference type="EMBL" id="SFI80106.1"/>
    </source>
</evidence>
<sequence>MGHGKMSGKDEPLHIESELKRQDEQAVVDYLLNNPDFFIRNANMVERVRIPHPVRESVSLVEWHMNRQRKRIRYLEDDMVQLMEQAKQNEVLFSRLLQLFTDLSSAKSLQDLLSRLSSWAKTFGLSNCYIRLFSEKWHLGAPLNAPELAISRHTFEPVRIKLFGNRNHYLGSLHGPEILLLMPQARHVGSVAISLLGPQSDLGMMIFNSHDKKHYHDGMGTDLLDHLAKLLPGLLSRWIERA</sequence>
<dbReference type="Proteomes" id="UP000198919">
    <property type="component" value="Unassembled WGS sequence"/>
</dbReference>
<dbReference type="Pfam" id="PF04340">
    <property type="entry name" value="DUF484"/>
    <property type="match status" value="1"/>
</dbReference>
<dbReference type="OrthoDB" id="7065511at2"/>